<dbReference type="AlphaFoldDB" id="K6VII7"/>
<accession>K6VII7</accession>
<dbReference type="InterPro" id="IPR013750">
    <property type="entry name" value="GHMP_kinase_C_dom"/>
</dbReference>
<protein>
    <recommendedName>
        <fullName evidence="10">Galactokinase</fullName>
        <ecNumber evidence="10">2.7.1.6</ecNumber>
    </recommendedName>
</protein>
<proteinExistence type="inferred from homology"/>
<dbReference type="RefSeq" id="WP_006501274.1">
    <property type="nucleotide sequence ID" value="NZ_BAGZ01000001.1"/>
</dbReference>
<dbReference type="Gene3D" id="3.30.70.890">
    <property type="entry name" value="GHMP kinase, C-terminal domain"/>
    <property type="match status" value="1"/>
</dbReference>
<evidence type="ECO:0000256" key="6">
    <source>
        <dbReference type="ARBA" id="ARBA00022840"/>
    </source>
</evidence>
<dbReference type="PIRSF" id="PIRSF000530">
    <property type="entry name" value="Galactokinase"/>
    <property type="match status" value="1"/>
</dbReference>
<dbReference type="Pfam" id="PF00288">
    <property type="entry name" value="GHMP_kinases_N"/>
    <property type="match status" value="1"/>
</dbReference>
<dbReference type="PROSITE" id="PS00627">
    <property type="entry name" value="GHMP_KINASES_ATP"/>
    <property type="match status" value="1"/>
</dbReference>
<evidence type="ECO:0000259" key="11">
    <source>
        <dbReference type="Pfam" id="PF00288"/>
    </source>
</evidence>
<dbReference type="Proteomes" id="UP000008495">
    <property type="component" value="Unassembled WGS sequence"/>
</dbReference>
<dbReference type="InterPro" id="IPR014721">
    <property type="entry name" value="Ribsml_uS5_D2-typ_fold_subgr"/>
</dbReference>
<evidence type="ECO:0000313" key="15">
    <source>
        <dbReference type="Proteomes" id="UP000008495"/>
    </source>
</evidence>
<evidence type="ECO:0000256" key="2">
    <source>
        <dbReference type="ARBA" id="ARBA00022679"/>
    </source>
</evidence>
<comment type="caution">
    <text evidence="14">The sequence shown here is derived from an EMBL/GenBank/DDBJ whole genome shotgun (WGS) entry which is preliminary data.</text>
</comment>
<dbReference type="PRINTS" id="PR00959">
    <property type="entry name" value="MEVGALKINASE"/>
</dbReference>
<dbReference type="EMBL" id="BAGZ01000001">
    <property type="protein sequence ID" value="GAB76524.1"/>
    <property type="molecule type" value="Genomic_DNA"/>
</dbReference>
<sequence>MNGEGNAWEAAVGCSRARQLFRGHFDSEPAGTWAAPGRVNLIGEHTDYNGGLCLPIALPHRTYVALRPRTDDVIRMVTDLPGTRIWTGTTDLVRPGAITGWPAYCSGPVWALNQDGTDIGGFDVAAVSCVPVGAGLSSSAAIACSMVLALAETAGRSADSDEERAALATLCVQAENEIAGAPTGGMDQAASLQARAGHALLLDCRSGETRHIPFDLAGAGLTLLVVDTRAPHALVDGHYAERRRTCENAARQLGVASLREVDDLPAAVRRLTDDLARRRVAHVVTEIDRVRRTVDHLTAREWAQAGQLMNDSHRSLREDYEVSCRELDVVVDTAQQAGALGARMTGGGFGGSAIVLAEEHAVEDIATAIQDATRSRGLPEPRFHRVLAADAATRIA</sequence>
<dbReference type="GO" id="GO:0046872">
    <property type="term" value="F:metal ion binding"/>
    <property type="evidence" value="ECO:0007669"/>
    <property type="project" value="UniProtKB-KW"/>
</dbReference>
<evidence type="ECO:0000256" key="9">
    <source>
        <dbReference type="ARBA" id="ARBA00023277"/>
    </source>
</evidence>
<dbReference type="InterPro" id="IPR000705">
    <property type="entry name" value="Galactokinase"/>
</dbReference>
<dbReference type="GO" id="GO:0005829">
    <property type="term" value="C:cytosol"/>
    <property type="evidence" value="ECO:0007669"/>
    <property type="project" value="TreeGrafter"/>
</dbReference>
<dbReference type="PRINTS" id="PR00473">
    <property type="entry name" value="GALCTOKINASE"/>
</dbReference>
<evidence type="ECO:0000313" key="14">
    <source>
        <dbReference type="EMBL" id="GAB76524.1"/>
    </source>
</evidence>
<dbReference type="Pfam" id="PF08544">
    <property type="entry name" value="GHMP_kinases_C"/>
    <property type="match status" value="1"/>
</dbReference>
<dbReference type="PROSITE" id="PS00106">
    <property type="entry name" value="GALACTOKINASE"/>
    <property type="match status" value="1"/>
</dbReference>
<dbReference type="PANTHER" id="PTHR10457">
    <property type="entry name" value="MEVALONATE KINASE/GALACTOKINASE"/>
    <property type="match status" value="1"/>
</dbReference>
<keyword evidence="5 14" id="KW-0418">Kinase</keyword>
<dbReference type="InterPro" id="IPR019741">
    <property type="entry name" value="Galactokinase_CS"/>
</dbReference>
<dbReference type="PANTHER" id="PTHR10457:SF7">
    <property type="entry name" value="GALACTOKINASE-RELATED"/>
    <property type="match status" value="1"/>
</dbReference>
<dbReference type="GO" id="GO:0006012">
    <property type="term" value="P:galactose metabolic process"/>
    <property type="evidence" value="ECO:0007669"/>
    <property type="project" value="UniProtKB-UniRule"/>
</dbReference>
<dbReference type="InterPro" id="IPR019539">
    <property type="entry name" value="GalKase_N"/>
</dbReference>
<evidence type="ECO:0000256" key="5">
    <source>
        <dbReference type="ARBA" id="ARBA00022777"/>
    </source>
</evidence>
<dbReference type="STRING" id="100225.SAMN05421595_1652"/>
<dbReference type="InterPro" id="IPR036554">
    <property type="entry name" value="GHMP_kinase_C_sf"/>
</dbReference>
<evidence type="ECO:0000259" key="12">
    <source>
        <dbReference type="Pfam" id="PF08544"/>
    </source>
</evidence>
<dbReference type="FunFam" id="3.30.70.890:FF:000001">
    <property type="entry name" value="Galactokinase"/>
    <property type="match status" value="1"/>
</dbReference>
<name>K6VII7_9MICO</name>
<reference evidence="14 15" key="1">
    <citation type="submission" date="2012-08" db="EMBL/GenBank/DDBJ databases">
        <title>Whole genome shotgun sequence of Austwickia chelonae NBRC 105200.</title>
        <authorList>
            <person name="Yoshida I."/>
            <person name="Hosoyama A."/>
            <person name="Tsuchikane K."/>
            <person name="Katsumata H."/>
            <person name="Ando Y."/>
            <person name="Ohji S."/>
            <person name="Hamada M."/>
            <person name="Tamura T."/>
            <person name="Yamazoe A."/>
            <person name="Yamazaki S."/>
            <person name="Fujita N."/>
        </authorList>
    </citation>
    <scope>NUCLEOTIDE SEQUENCE [LARGE SCALE GENOMIC DNA]</scope>
    <source>
        <strain evidence="14 15">NBRC 105200</strain>
    </source>
</reference>
<gene>
    <name evidence="14" type="primary">galK</name>
    <name evidence="14" type="ORF">AUCHE_01_00860</name>
</gene>
<keyword evidence="3" id="KW-0479">Metal-binding</keyword>
<evidence type="ECO:0000259" key="13">
    <source>
        <dbReference type="Pfam" id="PF10509"/>
    </source>
</evidence>
<dbReference type="Gene3D" id="3.30.230.10">
    <property type="match status" value="1"/>
</dbReference>
<dbReference type="InterPro" id="IPR006203">
    <property type="entry name" value="GHMP_knse_ATP-bd_CS"/>
</dbReference>
<dbReference type="EC" id="2.7.1.6" evidence="10"/>
<feature type="domain" description="GHMP kinase C-terminal" evidence="12">
    <location>
        <begin position="299"/>
        <end position="371"/>
    </location>
</feature>
<dbReference type="NCBIfam" id="TIGR00131">
    <property type="entry name" value="gal_kin"/>
    <property type="match status" value="1"/>
</dbReference>
<evidence type="ECO:0000256" key="3">
    <source>
        <dbReference type="ARBA" id="ARBA00022723"/>
    </source>
</evidence>
<feature type="domain" description="Galactokinase N-terminal" evidence="13">
    <location>
        <begin position="20"/>
        <end position="68"/>
    </location>
</feature>
<feature type="domain" description="GHMP kinase N-terminal" evidence="11">
    <location>
        <begin position="116"/>
        <end position="192"/>
    </location>
</feature>
<dbReference type="SUPFAM" id="SSF55060">
    <property type="entry name" value="GHMP Kinase, C-terminal domain"/>
    <property type="match status" value="1"/>
</dbReference>
<keyword evidence="15" id="KW-1185">Reference proteome</keyword>
<keyword evidence="8" id="KW-0299">Galactose metabolism</keyword>
<keyword evidence="4" id="KW-0547">Nucleotide-binding</keyword>
<keyword evidence="7" id="KW-0460">Magnesium</keyword>
<dbReference type="InterPro" id="IPR006204">
    <property type="entry name" value="GHMP_kinase_N_dom"/>
</dbReference>
<dbReference type="GO" id="GO:0004335">
    <property type="term" value="F:galactokinase activity"/>
    <property type="evidence" value="ECO:0007669"/>
    <property type="project" value="UniProtKB-UniRule"/>
</dbReference>
<dbReference type="OrthoDB" id="250531at2"/>
<dbReference type="Pfam" id="PF10509">
    <property type="entry name" value="GalKase_gal_bdg"/>
    <property type="match status" value="1"/>
</dbReference>
<comment type="similarity">
    <text evidence="1">Belongs to the GHMP kinase family. GalK subfamily.</text>
</comment>
<dbReference type="GO" id="GO:0005524">
    <property type="term" value="F:ATP binding"/>
    <property type="evidence" value="ECO:0007669"/>
    <property type="project" value="UniProtKB-UniRule"/>
</dbReference>
<dbReference type="SUPFAM" id="SSF54211">
    <property type="entry name" value="Ribosomal protein S5 domain 2-like"/>
    <property type="match status" value="1"/>
</dbReference>
<keyword evidence="6" id="KW-0067">ATP-binding</keyword>
<dbReference type="eggNOG" id="COG0153">
    <property type="taxonomic scope" value="Bacteria"/>
</dbReference>
<keyword evidence="9" id="KW-0119">Carbohydrate metabolism</keyword>
<evidence type="ECO:0000256" key="1">
    <source>
        <dbReference type="ARBA" id="ARBA00006566"/>
    </source>
</evidence>
<organism evidence="14 15">
    <name type="scientific">Austwickia chelonae NBRC 105200</name>
    <dbReference type="NCBI Taxonomy" id="1184607"/>
    <lineage>
        <taxon>Bacteria</taxon>
        <taxon>Bacillati</taxon>
        <taxon>Actinomycetota</taxon>
        <taxon>Actinomycetes</taxon>
        <taxon>Micrococcales</taxon>
        <taxon>Dermatophilaceae</taxon>
        <taxon>Austwickia</taxon>
    </lineage>
</organism>
<evidence type="ECO:0000256" key="7">
    <source>
        <dbReference type="ARBA" id="ARBA00022842"/>
    </source>
</evidence>
<dbReference type="InterPro" id="IPR006206">
    <property type="entry name" value="Mevalonate/galactokinase"/>
</dbReference>
<dbReference type="InterPro" id="IPR020568">
    <property type="entry name" value="Ribosomal_Su5_D2-typ_SF"/>
</dbReference>
<evidence type="ECO:0000256" key="10">
    <source>
        <dbReference type="NCBIfam" id="TIGR00131"/>
    </source>
</evidence>
<keyword evidence="2" id="KW-0808">Transferase</keyword>
<evidence type="ECO:0000256" key="4">
    <source>
        <dbReference type="ARBA" id="ARBA00022741"/>
    </source>
</evidence>
<evidence type="ECO:0000256" key="8">
    <source>
        <dbReference type="ARBA" id="ARBA00023144"/>
    </source>
</evidence>